<dbReference type="RefSeq" id="WP_099324030.1">
    <property type="nucleotide sequence ID" value="NZ_LT934425.1"/>
</dbReference>
<dbReference type="OrthoDB" id="581179at2"/>
<keyword evidence="2" id="KW-1185">Reference proteome</keyword>
<gene>
    <name evidence="1" type="ORF">KSMBR1_0635</name>
</gene>
<accession>A0A2C9CB89</accession>
<dbReference type="KEGG" id="kst:KSMBR1_0635"/>
<organism evidence="1 2">
    <name type="scientific">Kuenenia stuttgartiensis</name>
    <dbReference type="NCBI Taxonomy" id="174633"/>
    <lineage>
        <taxon>Bacteria</taxon>
        <taxon>Pseudomonadati</taxon>
        <taxon>Planctomycetota</taxon>
        <taxon>Candidatus Brocadiia</taxon>
        <taxon>Candidatus Brocadiales</taxon>
        <taxon>Candidatus Brocadiaceae</taxon>
        <taxon>Candidatus Kuenenia</taxon>
    </lineage>
</organism>
<dbReference type="Proteomes" id="UP000221734">
    <property type="component" value="Chromosome Kuenenia_stuttgartiensis_MBR1"/>
</dbReference>
<dbReference type="AlphaFoldDB" id="A0A2C9CB89"/>
<name>A0A2C9CB89_KUEST</name>
<protein>
    <recommendedName>
        <fullName evidence="3">Apea-like HEPN domain-containing protein</fullName>
    </recommendedName>
</protein>
<dbReference type="EMBL" id="LT934425">
    <property type="protein sequence ID" value="SOH03149.1"/>
    <property type="molecule type" value="Genomic_DNA"/>
</dbReference>
<reference evidence="2" key="1">
    <citation type="submission" date="2017-10" db="EMBL/GenBank/DDBJ databases">
        <authorList>
            <person name="Frank J."/>
        </authorList>
    </citation>
    <scope>NUCLEOTIDE SEQUENCE [LARGE SCALE GENOMIC DNA]</scope>
</reference>
<evidence type="ECO:0000313" key="2">
    <source>
        <dbReference type="Proteomes" id="UP000221734"/>
    </source>
</evidence>
<sequence>MNANAQTGDTQDAARLRALLSQLNWLNALNDEPANGVYEYQFHSDAHITGEFTSGLGPYSFLNTVPIPDTPGIVTAPIILRLVDHLPEYRPDMSKKDETFYHGGTMVDELAALSSLCIGARIMAGGESRRFEPGKDPMGRPCAWDYKPAPFLRVRPGRYVLPSITGTHSLDNLNMLKSIPKISPERYVNLIRSCIAYQDALWAAESEPHLAWLLFVSALETAANDIYLSDRSPAERLKDAKPDVATILDEAGGHQLVEKIAKLIAPSLGATKKFLDFTLNFGPNEPTDRPDQEWLRVKWSKTNLKHTLSKVYNYRSRSLHGGLPFPAPMYDPPFYFDRKSKPSEVPLTGLASHSRGGTWLPEDMPVNLHCFHYITRETLINWWRNLANER</sequence>
<proteinExistence type="predicted"/>
<evidence type="ECO:0000313" key="1">
    <source>
        <dbReference type="EMBL" id="SOH03149.1"/>
    </source>
</evidence>
<evidence type="ECO:0008006" key="3">
    <source>
        <dbReference type="Google" id="ProtNLM"/>
    </source>
</evidence>